<dbReference type="InterPro" id="IPR018593">
    <property type="entry name" value="tRNA-endonuc_su_Sen15"/>
</dbReference>
<evidence type="ECO:0000259" key="3">
    <source>
        <dbReference type="Pfam" id="PF09631"/>
    </source>
</evidence>
<evidence type="ECO:0000313" key="4">
    <source>
        <dbReference type="EnsemblMetazoa" id="AMIN010218-PA"/>
    </source>
</evidence>
<evidence type="ECO:0000256" key="1">
    <source>
        <dbReference type="ARBA" id="ARBA00006091"/>
    </source>
</evidence>
<feature type="domain" description="tRNA-splicing endonuclease subunit Sen15" evidence="3">
    <location>
        <begin position="29"/>
        <end position="120"/>
    </location>
</feature>
<dbReference type="EnsemblMetazoa" id="AMIN010218-RA">
    <property type="protein sequence ID" value="AMIN010218-PA"/>
    <property type="gene ID" value="AMIN010218"/>
</dbReference>
<dbReference type="Proteomes" id="UP000075920">
    <property type="component" value="Unassembled WGS sequence"/>
</dbReference>
<evidence type="ECO:0000256" key="2">
    <source>
        <dbReference type="ARBA" id="ARBA00022694"/>
    </source>
</evidence>
<protein>
    <recommendedName>
        <fullName evidence="3">tRNA-splicing endonuclease subunit Sen15 domain-containing protein</fullName>
    </recommendedName>
</protein>
<dbReference type="GO" id="GO:0006388">
    <property type="term" value="P:tRNA splicing, via endonucleolytic cleavage and ligation"/>
    <property type="evidence" value="ECO:0007669"/>
    <property type="project" value="InterPro"/>
</dbReference>
<accession>A0A182WIL4</accession>
<organism evidence="4 5">
    <name type="scientific">Anopheles minimus</name>
    <dbReference type="NCBI Taxonomy" id="112268"/>
    <lineage>
        <taxon>Eukaryota</taxon>
        <taxon>Metazoa</taxon>
        <taxon>Ecdysozoa</taxon>
        <taxon>Arthropoda</taxon>
        <taxon>Hexapoda</taxon>
        <taxon>Insecta</taxon>
        <taxon>Pterygota</taxon>
        <taxon>Neoptera</taxon>
        <taxon>Endopterygota</taxon>
        <taxon>Diptera</taxon>
        <taxon>Nematocera</taxon>
        <taxon>Culicoidea</taxon>
        <taxon>Culicidae</taxon>
        <taxon>Anophelinae</taxon>
        <taxon>Anopheles</taxon>
    </lineage>
</organism>
<dbReference type="STRING" id="112268.A0A182WIL4"/>
<sequence length="154" mass="17550">MLNYQEIAKGLHSLGCNDEARCYAACRCYVYLKEEKCMSDVHCQYQKELELLYLIARKEPEAAYHLFIPSLTTDTLDLVRLKHYRDIITLPDGGKPDSVVLAICDPSSTVLLYRMTANLKEIGRKLPSKGKLLRLKANTGCDKGNQRRNLNQVK</sequence>
<dbReference type="PANTHER" id="PTHR28582:SF1">
    <property type="entry name" value="TRNA-SPLICING ENDONUCLEASE SUBUNIT SEN15"/>
    <property type="match status" value="1"/>
</dbReference>
<evidence type="ECO:0000313" key="5">
    <source>
        <dbReference type="Proteomes" id="UP000075920"/>
    </source>
</evidence>
<comment type="similarity">
    <text evidence="1">Belongs to the SEN15 family.</text>
</comment>
<dbReference type="VEuPathDB" id="VectorBase:AMIN010218"/>
<reference evidence="4" key="2">
    <citation type="submission" date="2020-05" db="UniProtKB">
        <authorList>
            <consortium name="EnsemblMetazoa"/>
        </authorList>
    </citation>
    <scope>IDENTIFICATION</scope>
    <source>
        <strain evidence="4">MINIMUS1</strain>
    </source>
</reference>
<dbReference type="InterPro" id="IPR036167">
    <property type="entry name" value="tRNA_intron_Endo_cat-like_sf"/>
</dbReference>
<dbReference type="PANTHER" id="PTHR28582">
    <property type="entry name" value="TRNA-SPLICING ENDONUCLEASE SUBUNIT SEN15"/>
    <property type="match status" value="1"/>
</dbReference>
<keyword evidence="2" id="KW-0819">tRNA processing</keyword>
<proteinExistence type="inferred from homology"/>
<dbReference type="Pfam" id="PF09631">
    <property type="entry name" value="Sen15"/>
    <property type="match status" value="1"/>
</dbReference>
<dbReference type="GO" id="GO:0003676">
    <property type="term" value="F:nucleic acid binding"/>
    <property type="evidence" value="ECO:0007669"/>
    <property type="project" value="InterPro"/>
</dbReference>
<dbReference type="InterPro" id="IPR011856">
    <property type="entry name" value="tRNA_endonuc-like_dom_sf"/>
</dbReference>
<dbReference type="Gene3D" id="3.40.1350.10">
    <property type="match status" value="1"/>
</dbReference>
<name>A0A182WIL4_9DIPT</name>
<dbReference type="AlphaFoldDB" id="A0A182WIL4"/>
<dbReference type="GO" id="GO:0005634">
    <property type="term" value="C:nucleus"/>
    <property type="evidence" value="ECO:0007669"/>
    <property type="project" value="UniProtKB-ARBA"/>
</dbReference>
<dbReference type="SUPFAM" id="SSF53032">
    <property type="entry name" value="tRNA-intron endonuclease catalytic domain-like"/>
    <property type="match status" value="1"/>
</dbReference>
<keyword evidence="5" id="KW-1185">Reference proteome</keyword>
<reference evidence="5" key="1">
    <citation type="submission" date="2013-03" db="EMBL/GenBank/DDBJ databases">
        <title>The Genome Sequence of Anopheles minimus MINIMUS1.</title>
        <authorList>
            <consortium name="The Broad Institute Genomics Platform"/>
            <person name="Neafsey D.E."/>
            <person name="Walton C."/>
            <person name="Walker B."/>
            <person name="Young S.K."/>
            <person name="Zeng Q."/>
            <person name="Gargeya S."/>
            <person name="Fitzgerald M."/>
            <person name="Haas B."/>
            <person name="Abouelleil A."/>
            <person name="Allen A.W."/>
            <person name="Alvarado L."/>
            <person name="Arachchi H.M."/>
            <person name="Berlin A.M."/>
            <person name="Chapman S.B."/>
            <person name="Gainer-Dewar J."/>
            <person name="Goldberg J."/>
            <person name="Griggs A."/>
            <person name="Gujja S."/>
            <person name="Hansen M."/>
            <person name="Howarth C."/>
            <person name="Imamovic A."/>
            <person name="Ireland A."/>
            <person name="Larimer J."/>
            <person name="McCowan C."/>
            <person name="Murphy C."/>
            <person name="Pearson M."/>
            <person name="Poon T.W."/>
            <person name="Priest M."/>
            <person name="Roberts A."/>
            <person name="Saif S."/>
            <person name="Shea T."/>
            <person name="Sisk P."/>
            <person name="Sykes S."/>
            <person name="Wortman J."/>
            <person name="Nusbaum C."/>
            <person name="Birren B."/>
        </authorList>
    </citation>
    <scope>NUCLEOTIDE SEQUENCE [LARGE SCALE GENOMIC DNA]</scope>
    <source>
        <strain evidence="5">MINIMUS1</strain>
    </source>
</reference>